<feature type="region of interest" description="Disordered" evidence="1">
    <location>
        <begin position="1"/>
        <end position="20"/>
    </location>
</feature>
<protein>
    <submittedName>
        <fullName evidence="2">Uncharacterized protein</fullName>
    </submittedName>
</protein>
<evidence type="ECO:0000256" key="1">
    <source>
        <dbReference type="SAM" id="MobiDB-lite"/>
    </source>
</evidence>
<organism evidence="2 3">
    <name type="scientific">Scylla paramamosain</name>
    <name type="common">Mud crab</name>
    <dbReference type="NCBI Taxonomy" id="85552"/>
    <lineage>
        <taxon>Eukaryota</taxon>
        <taxon>Metazoa</taxon>
        <taxon>Ecdysozoa</taxon>
        <taxon>Arthropoda</taxon>
        <taxon>Crustacea</taxon>
        <taxon>Multicrustacea</taxon>
        <taxon>Malacostraca</taxon>
        <taxon>Eumalacostraca</taxon>
        <taxon>Eucarida</taxon>
        <taxon>Decapoda</taxon>
        <taxon>Pleocyemata</taxon>
        <taxon>Brachyura</taxon>
        <taxon>Eubrachyura</taxon>
        <taxon>Portunoidea</taxon>
        <taxon>Portunidae</taxon>
        <taxon>Portuninae</taxon>
        <taxon>Scylla</taxon>
    </lineage>
</organism>
<evidence type="ECO:0000313" key="2">
    <source>
        <dbReference type="EMBL" id="KAK8378223.1"/>
    </source>
</evidence>
<name>A0AAW0SS87_SCYPA</name>
<keyword evidence="3" id="KW-1185">Reference proteome</keyword>
<dbReference type="AlphaFoldDB" id="A0AAW0SS87"/>
<dbReference type="Proteomes" id="UP001487740">
    <property type="component" value="Unassembled WGS sequence"/>
</dbReference>
<evidence type="ECO:0000313" key="3">
    <source>
        <dbReference type="Proteomes" id="UP001487740"/>
    </source>
</evidence>
<gene>
    <name evidence="2" type="ORF">O3P69_011038</name>
</gene>
<dbReference type="EMBL" id="JARAKH010000045">
    <property type="protein sequence ID" value="KAK8378223.1"/>
    <property type="molecule type" value="Genomic_DNA"/>
</dbReference>
<proteinExistence type="predicted"/>
<accession>A0AAW0SS87</accession>
<sequence>MLLRPATSYHQPYRAPPRIPPRRPLRLRCLANNNNQHRGRYRVDPAAVMWCVQQPVSRSRAACVGAACTTSGGVPAGVTCCRVNSACHHYQPLKRKNEERGKRGK</sequence>
<comment type="caution">
    <text evidence="2">The sequence shown here is derived from an EMBL/GenBank/DDBJ whole genome shotgun (WGS) entry which is preliminary data.</text>
</comment>
<reference evidence="2 3" key="1">
    <citation type="submission" date="2023-03" db="EMBL/GenBank/DDBJ databases">
        <title>High-quality genome of Scylla paramamosain provides insights in environmental adaptation.</title>
        <authorList>
            <person name="Zhang L."/>
        </authorList>
    </citation>
    <scope>NUCLEOTIDE SEQUENCE [LARGE SCALE GENOMIC DNA]</scope>
    <source>
        <strain evidence="2">LZ_2023a</strain>
        <tissue evidence="2">Muscle</tissue>
    </source>
</reference>